<dbReference type="AlphaFoldDB" id="A0A1F5S638"/>
<keyword evidence="7 11" id="KW-0030">Aminoacyl-tRNA synthetase</keyword>
<dbReference type="Gene3D" id="3.10.290.10">
    <property type="entry name" value="RNA-binding S4 domain"/>
    <property type="match status" value="1"/>
</dbReference>
<evidence type="ECO:0000256" key="3">
    <source>
        <dbReference type="ARBA" id="ARBA00022741"/>
    </source>
</evidence>
<dbReference type="Gene3D" id="3.40.50.620">
    <property type="entry name" value="HUPs"/>
    <property type="match status" value="1"/>
</dbReference>
<dbReference type="PANTHER" id="PTHR11766">
    <property type="entry name" value="TYROSYL-TRNA SYNTHETASE"/>
    <property type="match status" value="1"/>
</dbReference>
<comment type="catalytic activity">
    <reaction evidence="8">
        <text>tRNA(Tyr) + L-tyrosine + ATP = L-tyrosyl-tRNA(Tyr) + AMP + diphosphate + H(+)</text>
        <dbReference type="Rhea" id="RHEA:10220"/>
        <dbReference type="Rhea" id="RHEA-COMP:9706"/>
        <dbReference type="Rhea" id="RHEA-COMP:9707"/>
        <dbReference type="ChEBI" id="CHEBI:15378"/>
        <dbReference type="ChEBI" id="CHEBI:30616"/>
        <dbReference type="ChEBI" id="CHEBI:33019"/>
        <dbReference type="ChEBI" id="CHEBI:58315"/>
        <dbReference type="ChEBI" id="CHEBI:78442"/>
        <dbReference type="ChEBI" id="CHEBI:78536"/>
        <dbReference type="ChEBI" id="CHEBI:456215"/>
        <dbReference type="EC" id="6.1.1.1"/>
    </reaction>
</comment>
<dbReference type="EC" id="6.1.1.1" evidence="1 9"/>
<organism evidence="13 14">
    <name type="scientific">Candidatus Falkowbacteria bacterium RBG_13_39_14</name>
    <dbReference type="NCBI Taxonomy" id="1797985"/>
    <lineage>
        <taxon>Bacteria</taxon>
        <taxon>Candidatus Falkowiibacteriota</taxon>
    </lineage>
</organism>
<dbReference type="PRINTS" id="PR01040">
    <property type="entry name" value="TRNASYNTHTYR"/>
</dbReference>
<protein>
    <recommendedName>
        <fullName evidence="1 9">Tyrosine--tRNA ligase</fullName>
        <ecNumber evidence="1 9">6.1.1.1</ecNumber>
    </recommendedName>
</protein>
<dbReference type="InterPro" id="IPR002307">
    <property type="entry name" value="Tyr-tRNA-ligase"/>
</dbReference>
<name>A0A1F5S638_9BACT</name>
<dbReference type="InterPro" id="IPR054608">
    <property type="entry name" value="SYY-like_C"/>
</dbReference>
<dbReference type="Pfam" id="PF22421">
    <property type="entry name" value="SYY_C-terminal"/>
    <property type="match status" value="1"/>
</dbReference>
<dbReference type="STRING" id="1797985.A2Y83_01230"/>
<feature type="domain" description="Tyrosine--tRNA ligase SYY-like C-terminal" evidence="12">
    <location>
        <begin position="322"/>
        <end position="393"/>
    </location>
</feature>
<keyword evidence="3 11" id="KW-0547">Nucleotide-binding</keyword>
<dbReference type="InterPro" id="IPR014729">
    <property type="entry name" value="Rossmann-like_a/b/a_fold"/>
</dbReference>
<evidence type="ECO:0000256" key="1">
    <source>
        <dbReference type="ARBA" id="ARBA00013160"/>
    </source>
</evidence>
<dbReference type="EMBL" id="MFFS01000054">
    <property type="protein sequence ID" value="OGF21741.1"/>
    <property type="molecule type" value="Genomic_DNA"/>
</dbReference>
<evidence type="ECO:0000256" key="9">
    <source>
        <dbReference type="NCBIfam" id="TIGR00234"/>
    </source>
</evidence>
<dbReference type="PROSITE" id="PS50889">
    <property type="entry name" value="S4"/>
    <property type="match status" value="1"/>
</dbReference>
<dbReference type="SUPFAM" id="SSF52374">
    <property type="entry name" value="Nucleotidylyl transferase"/>
    <property type="match status" value="1"/>
</dbReference>
<dbReference type="NCBIfam" id="TIGR00234">
    <property type="entry name" value="tyrS"/>
    <property type="match status" value="1"/>
</dbReference>
<evidence type="ECO:0000259" key="12">
    <source>
        <dbReference type="Pfam" id="PF22421"/>
    </source>
</evidence>
<dbReference type="Pfam" id="PF00579">
    <property type="entry name" value="tRNA-synt_1b"/>
    <property type="match status" value="1"/>
</dbReference>
<dbReference type="InterPro" id="IPR002305">
    <property type="entry name" value="aa-tRNA-synth_Ic"/>
</dbReference>
<dbReference type="GO" id="GO:0005829">
    <property type="term" value="C:cytosol"/>
    <property type="evidence" value="ECO:0007669"/>
    <property type="project" value="TreeGrafter"/>
</dbReference>
<evidence type="ECO:0000256" key="6">
    <source>
        <dbReference type="ARBA" id="ARBA00022917"/>
    </source>
</evidence>
<dbReference type="GO" id="GO:0004831">
    <property type="term" value="F:tyrosine-tRNA ligase activity"/>
    <property type="evidence" value="ECO:0007669"/>
    <property type="project" value="UniProtKB-UniRule"/>
</dbReference>
<dbReference type="CDD" id="cd00165">
    <property type="entry name" value="S4"/>
    <property type="match status" value="1"/>
</dbReference>
<evidence type="ECO:0000256" key="4">
    <source>
        <dbReference type="ARBA" id="ARBA00022840"/>
    </source>
</evidence>
<gene>
    <name evidence="13" type="ORF">A2Y83_01230</name>
</gene>
<dbReference type="InterPro" id="IPR036986">
    <property type="entry name" value="S4_RNA-bd_sf"/>
</dbReference>
<evidence type="ECO:0000256" key="5">
    <source>
        <dbReference type="ARBA" id="ARBA00022884"/>
    </source>
</evidence>
<dbReference type="SUPFAM" id="SSF55174">
    <property type="entry name" value="Alpha-L RNA-binding motif"/>
    <property type="match status" value="1"/>
</dbReference>
<evidence type="ECO:0000313" key="14">
    <source>
        <dbReference type="Proteomes" id="UP000178323"/>
    </source>
</evidence>
<evidence type="ECO:0000256" key="8">
    <source>
        <dbReference type="ARBA" id="ARBA00048248"/>
    </source>
</evidence>
<dbReference type="CDD" id="cd00805">
    <property type="entry name" value="TyrRS_core"/>
    <property type="match status" value="1"/>
</dbReference>
<dbReference type="GO" id="GO:0003723">
    <property type="term" value="F:RNA binding"/>
    <property type="evidence" value="ECO:0007669"/>
    <property type="project" value="UniProtKB-KW"/>
</dbReference>
<keyword evidence="5 10" id="KW-0694">RNA-binding</keyword>
<evidence type="ECO:0000313" key="13">
    <source>
        <dbReference type="EMBL" id="OGF21741.1"/>
    </source>
</evidence>
<proteinExistence type="inferred from homology"/>
<evidence type="ECO:0000256" key="7">
    <source>
        <dbReference type="ARBA" id="ARBA00023146"/>
    </source>
</evidence>
<dbReference type="Proteomes" id="UP000178323">
    <property type="component" value="Unassembled WGS sequence"/>
</dbReference>
<comment type="similarity">
    <text evidence="11">Belongs to the class-I aminoacyl-tRNA synthetase family.</text>
</comment>
<evidence type="ECO:0000256" key="11">
    <source>
        <dbReference type="RuleBase" id="RU363036"/>
    </source>
</evidence>
<evidence type="ECO:0000256" key="10">
    <source>
        <dbReference type="PROSITE-ProRule" id="PRU00182"/>
    </source>
</evidence>
<comment type="caution">
    <text evidence="13">The sequence shown here is derived from an EMBL/GenBank/DDBJ whole genome shotgun (WGS) entry which is preliminary data.</text>
</comment>
<keyword evidence="2 11" id="KW-0436">Ligase</keyword>
<dbReference type="Gene3D" id="1.10.240.10">
    <property type="entry name" value="Tyrosyl-Transfer RNA Synthetase"/>
    <property type="match status" value="1"/>
</dbReference>
<dbReference type="GO" id="GO:0005524">
    <property type="term" value="F:ATP binding"/>
    <property type="evidence" value="ECO:0007669"/>
    <property type="project" value="UniProtKB-KW"/>
</dbReference>
<reference evidence="13 14" key="1">
    <citation type="journal article" date="2016" name="Nat. Commun.">
        <title>Thousands of microbial genomes shed light on interconnected biogeochemical processes in an aquifer system.</title>
        <authorList>
            <person name="Anantharaman K."/>
            <person name="Brown C.T."/>
            <person name="Hug L.A."/>
            <person name="Sharon I."/>
            <person name="Castelle C.J."/>
            <person name="Probst A.J."/>
            <person name="Thomas B.C."/>
            <person name="Singh A."/>
            <person name="Wilkins M.J."/>
            <person name="Karaoz U."/>
            <person name="Brodie E.L."/>
            <person name="Williams K.H."/>
            <person name="Hubbard S.S."/>
            <person name="Banfield J.F."/>
        </authorList>
    </citation>
    <scope>NUCLEOTIDE SEQUENCE [LARGE SCALE GENOMIC DNA]</scope>
</reference>
<sequence length="404" mass="46150">MTDKEKIEQLLSRGVVDCIVRENLKKRLMAGKQLRIKQGIDPTGPKIHLGRASTMRKLAKFQELGHKVVLIVGDFTAQIGDASDKTKERPMLSSKDVQENMKNYLPQIGKILDISKVEVRYNSEWLGKLNYFDICKQADNFSIAELLDRENFSKRFKEGIRISLREMLYPLMQGYDSVAVKADIEIGGSDQLFNVFAGRTLQKAYGQEPQDIITFKLMDGTDGRKMSTSWGNIICITDHPNEIYGKIMSMRDELILQYFELATDIPMPELELLSKDLQKNTVNPRDLKMRLGREIVKLYYNEKAALEAEKYFKNVFQKKEIPEEIPVLEAGAREYNIVELLVELKLAASKGEARRLIQQKGVKIGGEVADSSEHIVKIGKDGVLVQKGKRHFVKVIYDKQLINY</sequence>
<accession>A0A1F5S638</accession>
<keyword evidence="6 11" id="KW-0648">Protein biosynthesis</keyword>
<dbReference type="PANTHER" id="PTHR11766:SF1">
    <property type="entry name" value="TYROSINE--TRNA LIGASE"/>
    <property type="match status" value="1"/>
</dbReference>
<dbReference type="InterPro" id="IPR024088">
    <property type="entry name" value="Tyr-tRNA-ligase_bac-type"/>
</dbReference>
<evidence type="ECO:0000256" key="2">
    <source>
        <dbReference type="ARBA" id="ARBA00022598"/>
    </source>
</evidence>
<dbReference type="GO" id="GO:0006437">
    <property type="term" value="P:tyrosyl-tRNA aminoacylation"/>
    <property type="evidence" value="ECO:0007669"/>
    <property type="project" value="UniProtKB-UniRule"/>
</dbReference>
<keyword evidence="4 11" id="KW-0067">ATP-binding</keyword>